<dbReference type="EMBL" id="MCGQ01000007">
    <property type="protein sequence ID" value="OXY98838.1"/>
    <property type="molecule type" value="Genomic_DNA"/>
</dbReference>
<evidence type="ECO:0008006" key="4">
    <source>
        <dbReference type="Google" id="ProtNLM"/>
    </source>
</evidence>
<dbReference type="Proteomes" id="UP000215483">
    <property type="component" value="Unassembled WGS sequence"/>
</dbReference>
<name>A0A233ST75_STRDA</name>
<keyword evidence="3" id="KW-1185">Reference proteome</keyword>
<feature type="region of interest" description="Disordered" evidence="1">
    <location>
        <begin position="19"/>
        <end position="65"/>
    </location>
</feature>
<dbReference type="AlphaFoldDB" id="A0A233ST75"/>
<proteinExistence type="predicted"/>
<gene>
    <name evidence="2" type="ORF">BEK98_06345</name>
</gene>
<evidence type="ECO:0000313" key="2">
    <source>
        <dbReference type="EMBL" id="OXY98838.1"/>
    </source>
</evidence>
<protein>
    <recommendedName>
        <fullName evidence="4">Serine/threonine protein kinase</fullName>
    </recommendedName>
</protein>
<reference evidence="2 3" key="1">
    <citation type="submission" date="2016-07" db="EMBL/GenBank/DDBJ databases">
        <title>Draft genome of Streptomyces diastatochromogenes.</title>
        <authorList>
            <person name="Podduturi R."/>
            <person name="Lukassen M.B."/>
            <person name="Clausen N."/>
            <person name="Nielsen J.L."/>
            <person name="Jorgensen N.O."/>
        </authorList>
    </citation>
    <scope>NUCLEOTIDE SEQUENCE [LARGE SCALE GENOMIC DNA]</scope>
    <source>
        <strain evidence="2 3">DSM 40608</strain>
    </source>
</reference>
<evidence type="ECO:0000313" key="3">
    <source>
        <dbReference type="Proteomes" id="UP000215483"/>
    </source>
</evidence>
<sequence>MALVGGGAGFGVWYLGRDRAGSGTPSASAPAAGVTVSASKASTPAAPEAPGPTPPSASTEPPAGYRLAHDPVGYTLAVPEGWTRRQKQGEKATVVFYDSPSDGRQLQLFELAESTVTESLDLAENDPGYGYSRQPGYRALARRSGATWAELSYRYDDPDKGPRRVVDHRFRATDGTLYAIRASGPESLSDGLVRGPLTTALASFCPTGGSCA</sequence>
<comment type="caution">
    <text evidence="2">The sequence shown here is derived from an EMBL/GenBank/DDBJ whole genome shotgun (WGS) entry which is preliminary data.</text>
</comment>
<accession>A0A233ST75</accession>
<feature type="compositionally biased region" description="Low complexity" evidence="1">
    <location>
        <begin position="21"/>
        <end position="46"/>
    </location>
</feature>
<evidence type="ECO:0000256" key="1">
    <source>
        <dbReference type="SAM" id="MobiDB-lite"/>
    </source>
</evidence>
<organism evidence="2 3">
    <name type="scientific">Streptomyces diastatochromogenes</name>
    <dbReference type="NCBI Taxonomy" id="42236"/>
    <lineage>
        <taxon>Bacteria</taxon>
        <taxon>Bacillati</taxon>
        <taxon>Actinomycetota</taxon>
        <taxon>Actinomycetes</taxon>
        <taxon>Kitasatosporales</taxon>
        <taxon>Streptomycetaceae</taxon>
        <taxon>Streptomyces</taxon>
    </lineage>
</organism>